<keyword evidence="7" id="KW-0472">Membrane</keyword>
<feature type="domain" description="Gram-positive cocci surface proteins LPxTG" evidence="8">
    <location>
        <begin position="1476"/>
        <end position="1510"/>
    </location>
</feature>
<dbReference type="Gene3D" id="2.60.40.10">
    <property type="entry name" value="Immunoglobulins"/>
    <property type="match status" value="4"/>
</dbReference>
<protein>
    <submittedName>
        <fullName evidence="9">Bacterial Ig-like domain (Group 2)</fullName>
    </submittedName>
</protein>
<evidence type="ECO:0000259" key="8">
    <source>
        <dbReference type="PROSITE" id="PS50847"/>
    </source>
</evidence>
<keyword evidence="10" id="KW-1185">Reference proteome</keyword>
<dbReference type="Proteomes" id="UP000218399">
    <property type="component" value="Unassembled WGS sequence"/>
</dbReference>
<name>A0A2A2EGK4_9BIFI</name>
<proteinExistence type="inferred from homology"/>
<evidence type="ECO:0000256" key="3">
    <source>
        <dbReference type="ARBA" id="ARBA00022525"/>
    </source>
</evidence>
<dbReference type="EMBL" id="MVOH01000007">
    <property type="protein sequence ID" value="PAU68107.1"/>
    <property type="molecule type" value="Genomic_DNA"/>
</dbReference>
<evidence type="ECO:0000256" key="1">
    <source>
        <dbReference type="ARBA" id="ARBA00007257"/>
    </source>
</evidence>
<organism evidence="9 10">
    <name type="scientific">Bifidobacterium criceti</name>
    <dbReference type="NCBI Taxonomy" id="1960969"/>
    <lineage>
        <taxon>Bacteria</taxon>
        <taxon>Bacillati</taxon>
        <taxon>Actinomycetota</taxon>
        <taxon>Actinomycetes</taxon>
        <taxon>Bifidobacteriales</taxon>
        <taxon>Bifidobacteriaceae</taxon>
        <taxon>Bifidobacterium</taxon>
    </lineage>
</organism>
<evidence type="ECO:0000256" key="6">
    <source>
        <dbReference type="SAM" id="MobiDB-lite"/>
    </source>
</evidence>
<feature type="compositionally biased region" description="Polar residues" evidence="6">
    <location>
        <begin position="1276"/>
        <end position="1304"/>
    </location>
</feature>
<keyword evidence="2" id="KW-0134">Cell wall</keyword>
<gene>
    <name evidence="9" type="ORF">B1526_0821</name>
</gene>
<dbReference type="InterPro" id="IPR003343">
    <property type="entry name" value="Big_2"/>
</dbReference>
<evidence type="ECO:0000256" key="2">
    <source>
        <dbReference type="ARBA" id="ARBA00022512"/>
    </source>
</evidence>
<evidence type="ECO:0000256" key="5">
    <source>
        <dbReference type="ARBA" id="ARBA00023088"/>
    </source>
</evidence>
<dbReference type="GO" id="GO:0005975">
    <property type="term" value="P:carbohydrate metabolic process"/>
    <property type="evidence" value="ECO:0007669"/>
    <property type="project" value="UniProtKB-ARBA"/>
</dbReference>
<evidence type="ECO:0000313" key="9">
    <source>
        <dbReference type="EMBL" id="PAU68107.1"/>
    </source>
</evidence>
<evidence type="ECO:0000313" key="10">
    <source>
        <dbReference type="Proteomes" id="UP000218399"/>
    </source>
</evidence>
<dbReference type="PANTHER" id="PTHR36108:SF13">
    <property type="entry name" value="COLOSSIN-B-RELATED"/>
    <property type="match status" value="1"/>
</dbReference>
<keyword evidence="5" id="KW-0572">Peptidoglycan-anchor</keyword>
<feature type="region of interest" description="Disordered" evidence="6">
    <location>
        <begin position="1438"/>
        <end position="1460"/>
    </location>
</feature>
<reference evidence="9 10" key="1">
    <citation type="journal article" date="2017" name="ISME J.">
        <title>Unveiling bifidobacterial biogeography across the mammalian branch of the tree of life.</title>
        <authorList>
            <person name="Milani C."/>
            <person name="Mangifesta M."/>
            <person name="Mancabelli L."/>
            <person name="Lugli G.A."/>
            <person name="James K."/>
            <person name="Duranti S."/>
            <person name="Turroni F."/>
            <person name="Ferrario C."/>
            <person name="Ossiprandi M.C."/>
            <person name="van Sinderen D."/>
            <person name="Ventura M."/>
        </authorList>
    </citation>
    <scope>NUCLEOTIDE SEQUENCE [LARGE SCALE GENOMIC DNA]</scope>
    <source>
        <strain evidence="10">Ham19E</strain>
    </source>
</reference>
<comment type="similarity">
    <text evidence="1">Belongs to the serine-aspartate repeat-containing protein (SDr) family.</text>
</comment>
<accession>A0A2A2EGK4</accession>
<dbReference type="SUPFAM" id="SSF49373">
    <property type="entry name" value="Invasin/intimin cell-adhesion fragments"/>
    <property type="match status" value="1"/>
</dbReference>
<dbReference type="InterPro" id="IPR019931">
    <property type="entry name" value="LPXTG_anchor"/>
</dbReference>
<keyword evidence="7" id="KW-0812">Transmembrane</keyword>
<feature type="transmembrane region" description="Helical" evidence="7">
    <location>
        <begin position="1486"/>
        <end position="1506"/>
    </location>
</feature>
<dbReference type="Pfam" id="PF17802">
    <property type="entry name" value="SpaA"/>
    <property type="match status" value="3"/>
</dbReference>
<dbReference type="InterPro" id="IPR013783">
    <property type="entry name" value="Ig-like_fold"/>
</dbReference>
<keyword evidence="7" id="KW-1133">Transmembrane helix</keyword>
<dbReference type="SMART" id="SM00635">
    <property type="entry name" value="BID_2"/>
    <property type="match status" value="1"/>
</dbReference>
<dbReference type="NCBIfam" id="TIGR01167">
    <property type="entry name" value="LPXTG_anchor"/>
    <property type="match status" value="1"/>
</dbReference>
<dbReference type="InterPro" id="IPR008964">
    <property type="entry name" value="Invasin/intimin_cell_adhesion"/>
</dbReference>
<keyword evidence="4" id="KW-0732">Signal</keyword>
<dbReference type="PANTHER" id="PTHR36108">
    <property type="entry name" value="COLOSSIN-B-RELATED"/>
    <property type="match status" value="1"/>
</dbReference>
<evidence type="ECO:0000256" key="7">
    <source>
        <dbReference type="SAM" id="Phobius"/>
    </source>
</evidence>
<sequence>MRMKHGSDRGPTTSAKPRLLAAFTAVAMMFATAVPALMPKTAVAADYDPDLATNGGTCSPMNIELGDTNVTAKVDNGVATWVGRDMYVGSRPSNTALLQGWSTDGGTEPGGTYAAEAEGLTLVNGRLAMNPYKKSWSNYGFRFGVVGFGAQFRPAPGSFTLAVSGRNTAIGNMKMPANLEASSNTETNVGAWARPAFVGGTKPNDTNWYKAKLAGNQSYTLASDLPYGDKQTGRRAAIVGFWTEQDSNTSITWDTNTNAGATLFDDVNGVNYNNYNNSKANFTKNIQDQSQWMYNMTSTGTVTVRDTENGSYHWRNKYNNGDIQYKFEYNDTHKEKVLVFTGNGTSHMQVFNLNASLLNSTGYSGISYDFRNLPSDASIVINIVDDEGKPYEGDITYHNGWQFWWTPSAKADTPVSNLTEIGNGYFDNAPDTSKKAYSVASQAIMWNFGKTENLTIYGGMYNGQTDNGEYSVADIGDGTSKQGDDPAAAMLGSIMVPHGSFDDHVTTNGRVWVGDDFMMNNPVAPFSSNNGVQFTDGNSASIIDMDQERHNFSWYGSLSTSCSAIDWTKVGEDKNPETGDNVPLGGTTWAVYNNLAAAKANSATTATNTGNDTNPNFTAGRLFTVTDNISSSGDLNPIAGAFQLQKLLPNANYYIRETATNNTAYTENPNIYHFQTKNSGTTTNTFVRVLDAEGIPIAENEDKLITSNGSIINPLNGSSIEWGKTEQGKFAGLDGSEWVLTKTGTPQQQWLIEDDGKPIESLTIYDGEQEAGDYKVVTQGQPFNLSAVVSPADANQHVEWTADPREGVSISSSDNGRSVEIVAQKIPPAGGNFLLTAIAADGTNQDSITIHVNPVKVKSITVTPQNPTVMKDGTLQLTAKVIGEDDKELSLTPEWVSDNKDIATVDATGKVTGVSTGSVTITATAGDSAATTTVTVLDGTRIYVDASAANWGDTTYLYYWGDGLTGSKWPGEEMEKLSNGLYYKLVPTKAAFKVIVNCGNDGCQTGDTDISASSTKNTFKLTVDKDKKVTIDDTYVPDPQATPVSTQSNARRKAKAARAGDTTPTWSHIDTTGWVDDKQLADKNPAIGKFKLDGLSAGTYYLQENKAPDGYFINPTVYTITIGENGSVTWSPEPDTDSNGLHWISDVPTEFSWDKVDAGYVEGVDGTVPKNPIAGSKWKLEKFKAPATAGAEGNYETNIAEIKDCTSDDKSGCAIDEDEVAGSFKLTGLALGKYRLTETAAPAGYQKPNNVYYYFELSTKKPSDTTPVKWTKGTEEINSTTGAPKNATKTASDTNSGRSVQNPEAPNYRLPGDVYWGKVSSETGSDGKHVYLGGSAWRVTYIPATGEGERVTVDITDCVSSGGSKTGTCDEAETGKPAWAFDSYPAAGRIGFRNLPWGTYELVETKAPDGYNVDSETVYTFTVDATHRENVRIYVKNSEGKPGDPIITPSNPTDQEGKPLPDYPNQVISNTPGFELPSTGGEGNTLIMLFGVALIAISMLGCAIAMRKRI</sequence>
<keyword evidence="3" id="KW-0964">Secreted</keyword>
<dbReference type="PROSITE" id="PS50847">
    <property type="entry name" value="GRAM_POS_ANCHORING"/>
    <property type="match status" value="1"/>
</dbReference>
<dbReference type="RefSeq" id="WP_162287933.1">
    <property type="nucleotide sequence ID" value="NZ_MVOH01000007.1"/>
</dbReference>
<dbReference type="InterPro" id="IPR041033">
    <property type="entry name" value="SpaA_PFL_dom_1"/>
</dbReference>
<dbReference type="Pfam" id="PF02368">
    <property type="entry name" value="Big_2"/>
    <property type="match status" value="1"/>
</dbReference>
<evidence type="ECO:0000256" key="4">
    <source>
        <dbReference type="ARBA" id="ARBA00022729"/>
    </source>
</evidence>
<dbReference type="Gene3D" id="2.60.40.1080">
    <property type="match status" value="1"/>
</dbReference>
<comment type="caution">
    <text evidence="9">The sequence shown here is derived from an EMBL/GenBank/DDBJ whole genome shotgun (WGS) entry which is preliminary data.</text>
</comment>
<feature type="region of interest" description="Disordered" evidence="6">
    <location>
        <begin position="1264"/>
        <end position="1307"/>
    </location>
</feature>